<comment type="cofactor">
    <cofactor evidence="1 13">
        <name>heme</name>
        <dbReference type="ChEBI" id="CHEBI:30413"/>
    </cofactor>
</comment>
<sequence length="544" mass="60286">MASQLLTSIGACTIVVSAFIWLRRSSPSRILGTLPGPRSLSWVYGNICSRCVEYWQTKFMSSSGNMLQLLCADSYGDDEFRWQQQYGAVYRVKGCFGEDRLVVSDPEALRNIINNPSFGYTPARWKIGNVTMTSDNVACVVGEEHRRIRADMGPGFSAQGVRNFLPIFLDVANKMVNEWEILCSPGSSTRLDVAKMMNHGTLDIICTAALGLPVDSVQNPDHPLARTHLDILGAAFVRDRAGIVAEFLTTYTPEFMLRLSLHLPIGPTRALLTFKTTTNQIMEQKTQEYKLNQSETNDLLSTMSNIEVVAASKKTGVTPAQVVHQIPLLLVAGQDTSANVLSWALLELARHPDFQRSLRQEILAHKRQGVEVKYDDMPLLNAVLKETLRLTPAGPILERMATEDCVLPLSTEIKTSSGTHIRELPIRKGQIIFLALAAYQRQEPLWGSDAHEFKPSRWLEGDPCTGPALGPYAKLLSFLGGPRVCPGWRFALLEMQVILTELLAKFSVSLPENSVIRARLSTVQFPVDNEGAKGLHLAVERLAN</sequence>
<comment type="subcellular location">
    <subcellularLocation>
        <location evidence="2">Membrane</location>
    </subcellularLocation>
</comment>
<evidence type="ECO:0000256" key="2">
    <source>
        <dbReference type="ARBA" id="ARBA00004370"/>
    </source>
</evidence>
<evidence type="ECO:0000256" key="1">
    <source>
        <dbReference type="ARBA" id="ARBA00001971"/>
    </source>
</evidence>
<keyword evidence="7 13" id="KW-0479">Metal-binding</keyword>
<dbReference type="Gene3D" id="1.10.630.10">
    <property type="entry name" value="Cytochrome P450"/>
    <property type="match status" value="1"/>
</dbReference>
<comment type="pathway">
    <text evidence="3">Secondary metabolite biosynthesis; terpenoid biosynthesis.</text>
</comment>
<dbReference type="InterPro" id="IPR001128">
    <property type="entry name" value="Cyt_P450"/>
</dbReference>
<dbReference type="PANTHER" id="PTHR24305:SF166">
    <property type="entry name" value="CYTOCHROME P450 12A4, MITOCHONDRIAL-RELATED"/>
    <property type="match status" value="1"/>
</dbReference>
<dbReference type="GO" id="GO:0005506">
    <property type="term" value="F:iron ion binding"/>
    <property type="evidence" value="ECO:0007669"/>
    <property type="project" value="InterPro"/>
</dbReference>
<dbReference type="InterPro" id="IPR050121">
    <property type="entry name" value="Cytochrome_P450_monoxygenase"/>
</dbReference>
<comment type="caution">
    <text evidence="14">The sequence shown here is derived from an EMBL/GenBank/DDBJ whole genome shotgun (WGS) entry which is preliminary data.</text>
</comment>
<dbReference type="EMBL" id="JARJCW010000001">
    <property type="protein sequence ID" value="KAJ7230148.1"/>
    <property type="molecule type" value="Genomic_DNA"/>
</dbReference>
<gene>
    <name evidence="14" type="ORF">GGX14DRAFT_384107</name>
</gene>
<protein>
    <submittedName>
        <fullName evidence="14">Cytochrome P450</fullName>
    </submittedName>
</protein>
<keyword evidence="9" id="KW-0560">Oxidoreductase</keyword>
<proteinExistence type="inferred from homology"/>
<reference evidence="14" key="1">
    <citation type="submission" date="2023-03" db="EMBL/GenBank/DDBJ databases">
        <title>Massive genome expansion in bonnet fungi (Mycena s.s.) driven by repeated elements and novel gene families across ecological guilds.</title>
        <authorList>
            <consortium name="Lawrence Berkeley National Laboratory"/>
            <person name="Harder C.B."/>
            <person name="Miyauchi S."/>
            <person name="Viragh M."/>
            <person name="Kuo A."/>
            <person name="Thoen E."/>
            <person name="Andreopoulos B."/>
            <person name="Lu D."/>
            <person name="Skrede I."/>
            <person name="Drula E."/>
            <person name="Henrissat B."/>
            <person name="Morin E."/>
            <person name="Kohler A."/>
            <person name="Barry K."/>
            <person name="LaButti K."/>
            <person name="Morin E."/>
            <person name="Salamov A."/>
            <person name="Lipzen A."/>
            <person name="Mereny Z."/>
            <person name="Hegedus B."/>
            <person name="Baldrian P."/>
            <person name="Stursova M."/>
            <person name="Weitz H."/>
            <person name="Taylor A."/>
            <person name="Grigoriev I.V."/>
            <person name="Nagy L.G."/>
            <person name="Martin F."/>
            <person name="Kauserud H."/>
        </authorList>
    </citation>
    <scope>NUCLEOTIDE SEQUENCE</scope>
    <source>
        <strain evidence="14">9144</strain>
    </source>
</reference>
<evidence type="ECO:0000256" key="13">
    <source>
        <dbReference type="PIRSR" id="PIRSR602403-1"/>
    </source>
</evidence>
<keyword evidence="12" id="KW-0472">Membrane</keyword>
<dbReference type="PANTHER" id="PTHR24305">
    <property type="entry name" value="CYTOCHROME P450"/>
    <property type="match status" value="1"/>
</dbReference>
<evidence type="ECO:0000256" key="12">
    <source>
        <dbReference type="ARBA" id="ARBA00023136"/>
    </source>
</evidence>
<dbReference type="PRINTS" id="PR00465">
    <property type="entry name" value="EP450IV"/>
</dbReference>
<evidence type="ECO:0000256" key="6">
    <source>
        <dbReference type="ARBA" id="ARBA00022692"/>
    </source>
</evidence>
<organism evidence="14 15">
    <name type="scientific">Mycena pura</name>
    <dbReference type="NCBI Taxonomy" id="153505"/>
    <lineage>
        <taxon>Eukaryota</taxon>
        <taxon>Fungi</taxon>
        <taxon>Dikarya</taxon>
        <taxon>Basidiomycota</taxon>
        <taxon>Agaricomycotina</taxon>
        <taxon>Agaricomycetes</taxon>
        <taxon>Agaricomycetidae</taxon>
        <taxon>Agaricales</taxon>
        <taxon>Marasmiineae</taxon>
        <taxon>Mycenaceae</taxon>
        <taxon>Mycena</taxon>
    </lineage>
</organism>
<keyword evidence="8" id="KW-1133">Transmembrane helix</keyword>
<dbReference type="InterPro" id="IPR036396">
    <property type="entry name" value="Cyt_P450_sf"/>
</dbReference>
<dbReference type="GO" id="GO:0016705">
    <property type="term" value="F:oxidoreductase activity, acting on paired donors, with incorporation or reduction of molecular oxygen"/>
    <property type="evidence" value="ECO:0007669"/>
    <property type="project" value="InterPro"/>
</dbReference>
<dbReference type="GO" id="GO:0004497">
    <property type="term" value="F:monooxygenase activity"/>
    <property type="evidence" value="ECO:0007669"/>
    <property type="project" value="UniProtKB-KW"/>
</dbReference>
<dbReference type="AlphaFoldDB" id="A0AAD7E5M7"/>
<comment type="similarity">
    <text evidence="4">Belongs to the cytochrome P450 family.</text>
</comment>
<keyword evidence="11" id="KW-0503">Monooxygenase</keyword>
<evidence type="ECO:0000313" key="14">
    <source>
        <dbReference type="EMBL" id="KAJ7230148.1"/>
    </source>
</evidence>
<evidence type="ECO:0000256" key="4">
    <source>
        <dbReference type="ARBA" id="ARBA00010617"/>
    </source>
</evidence>
<evidence type="ECO:0000256" key="3">
    <source>
        <dbReference type="ARBA" id="ARBA00004721"/>
    </source>
</evidence>
<evidence type="ECO:0000256" key="11">
    <source>
        <dbReference type="ARBA" id="ARBA00023033"/>
    </source>
</evidence>
<dbReference type="SUPFAM" id="SSF48264">
    <property type="entry name" value="Cytochrome P450"/>
    <property type="match status" value="1"/>
</dbReference>
<keyword evidence="15" id="KW-1185">Reference proteome</keyword>
<keyword evidence="10 13" id="KW-0408">Iron</keyword>
<evidence type="ECO:0000256" key="7">
    <source>
        <dbReference type="ARBA" id="ARBA00022723"/>
    </source>
</evidence>
<evidence type="ECO:0000256" key="8">
    <source>
        <dbReference type="ARBA" id="ARBA00022989"/>
    </source>
</evidence>
<feature type="binding site" description="axial binding residue" evidence="13">
    <location>
        <position position="485"/>
    </location>
    <ligand>
        <name>heme</name>
        <dbReference type="ChEBI" id="CHEBI:30413"/>
    </ligand>
    <ligandPart>
        <name>Fe</name>
        <dbReference type="ChEBI" id="CHEBI:18248"/>
    </ligandPart>
</feature>
<evidence type="ECO:0000256" key="5">
    <source>
        <dbReference type="ARBA" id="ARBA00022617"/>
    </source>
</evidence>
<accession>A0AAD7E5M7</accession>
<dbReference type="InterPro" id="IPR002403">
    <property type="entry name" value="Cyt_P450_E_grp-IV"/>
</dbReference>
<evidence type="ECO:0000313" key="15">
    <source>
        <dbReference type="Proteomes" id="UP001219525"/>
    </source>
</evidence>
<dbReference type="GO" id="GO:0020037">
    <property type="term" value="F:heme binding"/>
    <property type="evidence" value="ECO:0007669"/>
    <property type="project" value="InterPro"/>
</dbReference>
<keyword evidence="6" id="KW-0812">Transmembrane</keyword>
<dbReference type="PRINTS" id="PR00385">
    <property type="entry name" value="P450"/>
</dbReference>
<evidence type="ECO:0000256" key="9">
    <source>
        <dbReference type="ARBA" id="ARBA00023002"/>
    </source>
</evidence>
<name>A0AAD7E5M7_9AGAR</name>
<dbReference type="Pfam" id="PF00067">
    <property type="entry name" value="p450"/>
    <property type="match status" value="1"/>
</dbReference>
<keyword evidence="5 13" id="KW-0349">Heme</keyword>
<dbReference type="Proteomes" id="UP001219525">
    <property type="component" value="Unassembled WGS sequence"/>
</dbReference>
<evidence type="ECO:0000256" key="10">
    <source>
        <dbReference type="ARBA" id="ARBA00023004"/>
    </source>
</evidence>
<dbReference type="GO" id="GO:0016020">
    <property type="term" value="C:membrane"/>
    <property type="evidence" value="ECO:0007669"/>
    <property type="project" value="UniProtKB-SubCell"/>
</dbReference>